<comment type="caution">
    <text evidence="1">The sequence shown here is derived from an EMBL/GenBank/DDBJ whole genome shotgun (WGS) entry which is preliminary data.</text>
</comment>
<dbReference type="OrthoDB" id="544685at2759"/>
<dbReference type="STRING" id="98765.A0A2R6NHE2"/>
<reference evidence="1 2" key="1">
    <citation type="submission" date="2018-02" db="EMBL/GenBank/DDBJ databases">
        <title>Genome sequence of the basidiomycete white-rot fungus Phlebia centrifuga.</title>
        <authorList>
            <person name="Granchi Z."/>
            <person name="Peng M."/>
            <person name="de Vries R.P."/>
            <person name="Hilden K."/>
            <person name="Makela M.R."/>
            <person name="Grigoriev I."/>
            <person name="Riley R."/>
        </authorList>
    </citation>
    <scope>NUCLEOTIDE SEQUENCE [LARGE SCALE GENOMIC DNA]</scope>
    <source>
        <strain evidence="1 2">FBCC195</strain>
    </source>
</reference>
<name>A0A2R6NHE2_9APHY</name>
<protein>
    <recommendedName>
        <fullName evidence="3">Mediator complex subunit 1</fullName>
    </recommendedName>
</protein>
<gene>
    <name evidence="1" type="ORF">PHLCEN_2v12373</name>
</gene>
<accession>A0A2R6NHE2</accession>
<sequence>MSSLKDLNIELLPLDITETASILEAKAIISERTGGSLDVLIAAGNVESNIMKGSPTSLPTDSIYYAINEEFVRDRIEGFQKGATPTAEFARTVVDETQKSNPRAWVYTAKNTWIVWTISTFMGRKGFSAALGDMDAESSQATNSQTILSVVQDFASHDAFSQPLSPVHPFSSDPETSVNMIKSLLDVTAQISGSLNAQITLPFSNPKLISLFKQQTVISHTVHNADQTIRQLVDTLRNRTGILYGEDIPLDRSMLLDWCTSRLEAWGTAAGMEAFKEEREGHITMMLGGKVIVVDIDIAVDRSVMDNPSMDLSSVKTSYAVPNGAAGSTTAGSASLDGYLNDSLRAFLSEVQKDEELQDPEEAARIGARIADDFRYLMDLDQLAFREAENGLRWFNIMDLLSVEAERFAQKEAESVAGSISSTPAPLDIFLMRSHALPLPYLTSPSVSFLVYLSPLAYLSMLRSSPIPSVPLSNSSLPILDVPFNHLRSRVTSHPRPPGLTIATLVFSSSKGPSLPDHPNTMNMEVLATRPTFLIAPGAQIELVFPLPIEPTGQAKRPHRWLLDFTDGGKYPGVVMSQSRMREIEMIVNPLGAGSNQFSNVPSISFGVGSWVDLLLNPQATIFPERYTALYTSPTSLHPPLQLRLAAPEEPGFFLEKIPVRNIKEVWGILEVVREQCWLNEILSACHWAPEGLKPEEHEASDEDERVTDAELEAVLHGTIAPKRLPVNVYVPTSIPAGTDDNLFDTDIDSMGLSQSNAHRATRIVMRSPEKPPYQGMVEISVEYNCARPRGVYLQIDGAIGADWDIDSLEEVCRRGGILGLPGRVWAKAHP</sequence>
<keyword evidence="2" id="KW-1185">Reference proteome</keyword>
<proteinExistence type="predicted"/>
<evidence type="ECO:0008006" key="3">
    <source>
        <dbReference type="Google" id="ProtNLM"/>
    </source>
</evidence>
<evidence type="ECO:0000313" key="2">
    <source>
        <dbReference type="Proteomes" id="UP000186601"/>
    </source>
</evidence>
<dbReference type="EMBL" id="MLYV02001244">
    <property type="protein sequence ID" value="PSR71769.1"/>
    <property type="molecule type" value="Genomic_DNA"/>
</dbReference>
<organism evidence="1 2">
    <name type="scientific">Hermanssonia centrifuga</name>
    <dbReference type="NCBI Taxonomy" id="98765"/>
    <lineage>
        <taxon>Eukaryota</taxon>
        <taxon>Fungi</taxon>
        <taxon>Dikarya</taxon>
        <taxon>Basidiomycota</taxon>
        <taxon>Agaricomycotina</taxon>
        <taxon>Agaricomycetes</taxon>
        <taxon>Polyporales</taxon>
        <taxon>Meruliaceae</taxon>
        <taxon>Hermanssonia</taxon>
    </lineage>
</organism>
<evidence type="ECO:0000313" key="1">
    <source>
        <dbReference type="EMBL" id="PSR71769.1"/>
    </source>
</evidence>
<dbReference type="AlphaFoldDB" id="A0A2R6NHE2"/>
<dbReference type="Proteomes" id="UP000186601">
    <property type="component" value="Unassembled WGS sequence"/>
</dbReference>